<dbReference type="Pfam" id="PF13231">
    <property type="entry name" value="PMT_2"/>
    <property type="match status" value="1"/>
</dbReference>
<evidence type="ECO:0000256" key="3">
    <source>
        <dbReference type="ARBA" id="ARBA00022676"/>
    </source>
</evidence>
<feature type="transmembrane region" description="Helical" evidence="8">
    <location>
        <begin position="87"/>
        <end position="105"/>
    </location>
</feature>
<dbReference type="GO" id="GO:0016763">
    <property type="term" value="F:pentosyltransferase activity"/>
    <property type="evidence" value="ECO:0007669"/>
    <property type="project" value="TreeGrafter"/>
</dbReference>
<name>A0A1Y6CG74_9BACT</name>
<feature type="transmembrane region" description="Helical" evidence="8">
    <location>
        <begin position="342"/>
        <end position="361"/>
    </location>
</feature>
<keyword evidence="11" id="KW-1185">Reference proteome</keyword>
<feature type="transmembrane region" description="Helical" evidence="8">
    <location>
        <begin position="254"/>
        <end position="275"/>
    </location>
</feature>
<feature type="transmembrane region" description="Helical" evidence="8">
    <location>
        <begin position="313"/>
        <end position="330"/>
    </location>
</feature>
<feature type="transmembrane region" description="Helical" evidence="8">
    <location>
        <begin position="287"/>
        <end position="307"/>
    </location>
</feature>
<dbReference type="GO" id="GO:0005886">
    <property type="term" value="C:plasma membrane"/>
    <property type="evidence" value="ECO:0007669"/>
    <property type="project" value="UniProtKB-SubCell"/>
</dbReference>
<dbReference type="InterPro" id="IPR038731">
    <property type="entry name" value="RgtA/B/C-like"/>
</dbReference>
<evidence type="ECO:0000256" key="7">
    <source>
        <dbReference type="ARBA" id="ARBA00023136"/>
    </source>
</evidence>
<dbReference type="GO" id="GO:0009103">
    <property type="term" value="P:lipopolysaccharide biosynthetic process"/>
    <property type="evidence" value="ECO:0007669"/>
    <property type="project" value="UniProtKB-ARBA"/>
</dbReference>
<dbReference type="PANTHER" id="PTHR33908:SF11">
    <property type="entry name" value="MEMBRANE PROTEIN"/>
    <property type="match status" value="1"/>
</dbReference>
<evidence type="ECO:0000313" key="11">
    <source>
        <dbReference type="Proteomes" id="UP000192907"/>
    </source>
</evidence>
<feature type="domain" description="Glycosyltransferase RgtA/B/C/D-like" evidence="9">
    <location>
        <begin position="61"/>
        <end position="228"/>
    </location>
</feature>
<keyword evidence="7 8" id="KW-0472">Membrane</keyword>
<organism evidence="10 11">
    <name type="scientific">Pseudobacteriovorax antillogorgiicola</name>
    <dbReference type="NCBI Taxonomy" id="1513793"/>
    <lineage>
        <taxon>Bacteria</taxon>
        <taxon>Pseudomonadati</taxon>
        <taxon>Bdellovibrionota</taxon>
        <taxon>Oligoflexia</taxon>
        <taxon>Oligoflexales</taxon>
        <taxon>Pseudobacteriovoracaceae</taxon>
        <taxon>Pseudobacteriovorax</taxon>
    </lineage>
</organism>
<dbReference type="RefSeq" id="WP_132321664.1">
    <property type="nucleotide sequence ID" value="NZ_FWZT01000016.1"/>
</dbReference>
<keyword evidence="6 8" id="KW-1133">Transmembrane helix</keyword>
<dbReference type="AlphaFoldDB" id="A0A1Y6CG74"/>
<keyword evidence="3 10" id="KW-0328">Glycosyltransferase</keyword>
<accession>A0A1Y6CG74</accession>
<evidence type="ECO:0000259" key="9">
    <source>
        <dbReference type="Pfam" id="PF13231"/>
    </source>
</evidence>
<proteinExistence type="predicted"/>
<protein>
    <submittedName>
        <fullName evidence="10">Dolichyl-phosphate-mannose-protein mannosyltransferase</fullName>
    </submittedName>
</protein>
<evidence type="ECO:0000313" key="10">
    <source>
        <dbReference type="EMBL" id="SMF53495.1"/>
    </source>
</evidence>
<feature type="transmembrane region" description="Helical" evidence="8">
    <location>
        <begin position="188"/>
        <end position="205"/>
    </location>
</feature>
<feature type="transmembrane region" description="Helical" evidence="8">
    <location>
        <begin position="20"/>
        <end position="41"/>
    </location>
</feature>
<keyword evidence="2" id="KW-1003">Cell membrane</keyword>
<feature type="transmembrane region" description="Helical" evidence="8">
    <location>
        <begin position="141"/>
        <end position="158"/>
    </location>
</feature>
<sequence>MTSFVSSYRTALKQFFEQSWLGYLFIALYGIRYGMAASIPLGNDEAYYWDWGRALQLSYYDHPPFVAWLSKLGQWVWPFSGYLEGRFWIPIAHLGLSLNLIYIASKLSRNALSVNQKLVFLLATQLAPIINLGGFMLMPDAGLLLWLSAFLALGIYILKEQHGQLSSFQGFLLGLLVGLSFLSKYHGIAIGGAGSLYLFLACKDCRKLSRVSAYLVGFAIAVSPVVFWNIANQFASFRFQLSHGFAEPSFHLDWGLRIITAELLLLTPLVLWGLIKGVRLGIGNQGVQLLCAASLPLLALVIAMSFFKEVLPHWPLPSLWLLSPVIVLGNPSAKSWWFKGNVIYSTALVGILALAVGVPSLRQSLLTSLGGKPQGLGELTLWPYLVEDLKEREAFSPAHFSHLDLPAHCKDQPRIGSFRWFWGAQLSFYMDGQPSIHVFDQNRPSYYDFRDDLSSDVGCPIVFIGDKRHANQPWLSQYIDTIDTEVFLPSMHQDRESIIIWGTIRKPFNRLSQLGKEASKGKS</sequence>
<evidence type="ECO:0000256" key="4">
    <source>
        <dbReference type="ARBA" id="ARBA00022679"/>
    </source>
</evidence>
<dbReference type="EMBL" id="FWZT01000016">
    <property type="protein sequence ID" value="SMF53495.1"/>
    <property type="molecule type" value="Genomic_DNA"/>
</dbReference>
<dbReference type="PANTHER" id="PTHR33908">
    <property type="entry name" value="MANNOSYLTRANSFERASE YKCB-RELATED"/>
    <property type="match status" value="1"/>
</dbReference>
<feature type="transmembrane region" description="Helical" evidence="8">
    <location>
        <begin position="117"/>
        <end position="135"/>
    </location>
</feature>
<dbReference type="STRING" id="1513793.SAMN06296036_116130"/>
<evidence type="ECO:0000256" key="6">
    <source>
        <dbReference type="ARBA" id="ARBA00022989"/>
    </source>
</evidence>
<dbReference type="Proteomes" id="UP000192907">
    <property type="component" value="Unassembled WGS sequence"/>
</dbReference>
<evidence type="ECO:0000256" key="1">
    <source>
        <dbReference type="ARBA" id="ARBA00004651"/>
    </source>
</evidence>
<feature type="transmembrane region" description="Helical" evidence="8">
    <location>
        <begin position="165"/>
        <end position="182"/>
    </location>
</feature>
<evidence type="ECO:0000256" key="2">
    <source>
        <dbReference type="ARBA" id="ARBA00022475"/>
    </source>
</evidence>
<dbReference type="OrthoDB" id="5293184at2"/>
<evidence type="ECO:0000256" key="8">
    <source>
        <dbReference type="SAM" id="Phobius"/>
    </source>
</evidence>
<evidence type="ECO:0000256" key="5">
    <source>
        <dbReference type="ARBA" id="ARBA00022692"/>
    </source>
</evidence>
<feature type="transmembrane region" description="Helical" evidence="8">
    <location>
        <begin position="212"/>
        <end position="234"/>
    </location>
</feature>
<keyword evidence="4 10" id="KW-0808">Transferase</keyword>
<gene>
    <name evidence="10" type="ORF">SAMN06296036_116130</name>
</gene>
<dbReference type="InterPro" id="IPR050297">
    <property type="entry name" value="LipidA_mod_glycosyltrf_83"/>
</dbReference>
<reference evidence="11" key="1">
    <citation type="submission" date="2017-04" db="EMBL/GenBank/DDBJ databases">
        <authorList>
            <person name="Varghese N."/>
            <person name="Submissions S."/>
        </authorList>
    </citation>
    <scope>NUCLEOTIDE SEQUENCE [LARGE SCALE GENOMIC DNA]</scope>
    <source>
        <strain evidence="11">RKEM611</strain>
    </source>
</reference>
<keyword evidence="5 8" id="KW-0812">Transmembrane</keyword>
<comment type="subcellular location">
    <subcellularLocation>
        <location evidence="1">Cell membrane</location>
        <topology evidence="1">Multi-pass membrane protein</topology>
    </subcellularLocation>
</comment>